<sequence>MASTMQPIRVDSGAVEQTAQTVAAALTRAARPGPIPAAGGGSPIDAAATALAEAVGAKVATLSAQVGPKSAELLGISAAAVRQLQAQDKANADQIRAVAGTQPLDNGWKTGPPSAPGDMSSGDIDAIDKANRALLDSMEQEYRALPDGQVKTDRLADIAGIREALKVPESHLVYLARPDNPADMIPAATAIGDPFNADHVSVTVPGVSGATRHSIATMTREAYGLRREAQEIARVTGDSQNVSTIAWVGYQPPPNLGSLQTPFDDLAKAGAPKLESFLQNLNSASHNPGHTTALFGHSYGSLVSGIALKDGASSVVDNAVMYGSPGFEATSPAKLGMNDHNFFVMTAPDDPIRYVANLAPLHGWGSDPNEVIFGPGPRYRFTHLDTDAGWVDLGGQQIYKTGSHGHSGYPHDPMQQMTGFNLATILLNRPDLAVRVGPYH</sequence>
<dbReference type="SUPFAM" id="SSF53474">
    <property type="entry name" value="alpha/beta-Hydrolases"/>
    <property type="match status" value="1"/>
</dbReference>
<accession>A0ABN6BBG3</accession>
<evidence type="ECO:0000313" key="2">
    <source>
        <dbReference type="EMBL" id="BBZ15045.1"/>
    </source>
</evidence>
<dbReference type="Pfam" id="PF06259">
    <property type="entry name" value="Abhydrolase_8"/>
    <property type="match status" value="1"/>
</dbReference>
<gene>
    <name evidence="2" type="ORF">MBRA_52400</name>
</gene>
<dbReference type="InterPro" id="IPR029058">
    <property type="entry name" value="AB_hydrolase_fold"/>
</dbReference>
<evidence type="ECO:0000313" key="3">
    <source>
        <dbReference type="Proteomes" id="UP000467379"/>
    </source>
</evidence>
<evidence type="ECO:0000259" key="1">
    <source>
        <dbReference type="Pfam" id="PF06259"/>
    </source>
</evidence>
<feature type="domain" description="DUF1023" evidence="1">
    <location>
        <begin position="181"/>
        <end position="360"/>
    </location>
</feature>
<reference evidence="2 3" key="1">
    <citation type="journal article" date="2019" name="Emerg. Microbes Infect.">
        <title>Comprehensive subspecies identification of 175 nontuberculous mycobacteria species based on 7547 genomic profiles.</title>
        <authorList>
            <person name="Matsumoto Y."/>
            <person name="Kinjo T."/>
            <person name="Motooka D."/>
            <person name="Nabeya D."/>
            <person name="Jung N."/>
            <person name="Uechi K."/>
            <person name="Horii T."/>
            <person name="Iida T."/>
            <person name="Fujita J."/>
            <person name="Nakamura S."/>
        </authorList>
    </citation>
    <scope>NUCLEOTIDE SEQUENCE [LARGE SCALE GENOMIC DNA]</scope>
    <source>
        <strain evidence="2 3">JCM 12687</strain>
        <plasmid evidence="2">pJCM12687</plasmid>
    </source>
</reference>
<dbReference type="EMBL" id="AP022607">
    <property type="protein sequence ID" value="BBZ15045.1"/>
    <property type="molecule type" value="Genomic_DNA"/>
</dbReference>
<keyword evidence="2" id="KW-0614">Plasmid</keyword>
<organism evidence="2 3">
    <name type="scientific">Mycobacterium branderi</name>
    <dbReference type="NCBI Taxonomy" id="43348"/>
    <lineage>
        <taxon>Bacteria</taxon>
        <taxon>Bacillati</taxon>
        <taxon>Actinomycetota</taxon>
        <taxon>Actinomycetes</taxon>
        <taxon>Mycobacteriales</taxon>
        <taxon>Mycobacteriaceae</taxon>
        <taxon>Mycobacterium</taxon>
    </lineage>
</organism>
<dbReference type="InterPro" id="IPR010427">
    <property type="entry name" value="DUF1023"/>
</dbReference>
<protein>
    <recommendedName>
        <fullName evidence="1">DUF1023 domain-containing protein</fullName>
    </recommendedName>
</protein>
<geneLocation type="plasmid" evidence="2 3">
    <name>pJCM12687</name>
</geneLocation>
<dbReference type="Proteomes" id="UP000467379">
    <property type="component" value="Plasmid pJCM12687"/>
</dbReference>
<keyword evidence="3" id="KW-1185">Reference proteome</keyword>
<name>A0ABN6BBG3_9MYCO</name>
<proteinExistence type="predicted"/>